<dbReference type="EMBL" id="JAFFGZ010000005">
    <property type="protein sequence ID" value="KAK4644376.1"/>
    <property type="molecule type" value="Genomic_DNA"/>
</dbReference>
<gene>
    <name evidence="1" type="ORF">QC761_304230</name>
</gene>
<keyword evidence="2" id="KW-1185">Reference proteome</keyword>
<organism evidence="1 2">
    <name type="scientific">Podospora bellae-mahoneyi</name>
    <dbReference type="NCBI Taxonomy" id="2093777"/>
    <lineage>
        <taxon>Eukaryota</taxon>
        <taxon>Fungi</taxon>
        <taxon>Dikarya</taxon>
        <taxon>Ascomycota</taxon>
        <taxon>Pezizomycotina</taxon>
        <taxon>Sordariomycetes</taxon>
        <taxon>Sordariomycetidae</taxon>
        <taxon>Sordariales</taxon>
        <taxon>Podosporaceae</taxon>
        <taxon>Podospora</taxon>
    </lineage>
</organism>
<dbReference type="GeneID" id="87897050"/>
<evidence type="ECO:0000313" key="1">
    <source>
        <dbReference type="EMBL" id="KAK4644376.1"/>
    </source>
</evidence>
<accession>A0ABR0FKZ0</accession>
<name>A0ABR0FKZ0_9PEZI</name>
<proteinExistence type="predicted"/>
<protein>
    <submittedName>
        <fullName evidence="1">Uncharacterized protein</fullName>
    </submittedName>
</protein>
<sequence>MTLLQTYQGLSPRARLGVGFGLLAWGLIGLKLSDKAEEKLGYIPTDQDKAELDKMIPKIHSVPREKPSSSTSPTQ</sequence>
<evidence type="ECO:0000313" key="2">
    <source>
        <dbReference type="Proteomes" id="UP001322138"/>
    </source>
</evidence>
<dbReference type="Proteomes" id="UP001322138">
    <property type="component" value="Unassembled WGS sequence"/>
</dbReference>
<comment type="caution">
    <text evidence="1">The sequence shown here is derived from an EMBL/GenBank/DDBJ whole genome shotgun (WGS) entry which is preliminary data.</text>
</comment>
<dbReference type="RefSeq" id="XP_062733352.1">
    <property type="nucleotide sequence ID" value="XM_062877568.1"/>
</dbReference>
<reference evidence="1 2" key="1">
    <citation type="journal article" date="2023" name="bioRxiv">
        <title>High-quality genome assemblies of four members of thePodospora anserinaspecies complex.</title>
        <authorList>
            <person name="Ament-Velasquez S.L."/>
            <person name="Vogan A.A."/>
            <person name="Wallerman O."/>
            <person name="Hartmann F."/>
            <person name="Gautier V."/>
            <person name="Silar P."/>
            <person name="Giraud T."/>
            <person name="Johannesson H."/>
        </authorList>
    </citation>
    <scope>NUCLEOTIDE SEQUENCE [LARGE SCALE GENOMIC DNA]</scope>
    <source>
        <strain evidence="1 2">CBS 112042</strain>
    </source>
</reference>